<dbReference type="Pfam" id="PF13487">
    <property type="entry name" value="HD_5"/>
    <property type="match status" value="1"/>
</dbReference>
<dbReference type="EMBL" id="JABFDB010000008">
    <property type="protein sequence ID" value="NYZ20788.1"/>
    <property type="molecule type" value="Genomic_DNA"/>
</dbReference>
<dbReference type="InterPro" id="IPR037522">
    <property type="entry name" value="HD_GYP_dom"/>
</dbReference>
<dbReference type="SUPFAM" id="SSF109604">
    <property type="entry name" value="HD-domain/PDEase-like"/>
    <property type="match status" value="1"/>
</dbReference>
<reference evidence="2 3" key="1">
    <citation type="submission" date="2020-05" db="EMBL/GenBank/DDBJ databases">
        <title>Azospirillum oleiclasticum sp. nov, a nitrogen-fixing and heavy crude oil-emulsifying bacterium isolated from the crude oil of Yumen Oilfield.</title>
        <authorList>
            <person name="Wu D."/>
            <person name="Cai M."/>
            <person name="Zhang X."/>
        </authorList>
    </citation>
    <scope>NUCLEOTIDE SEQUENCE [LARGE SCALE GENOMIC DNA]</scope>
    <source>
        <strain evidence="2 3">ROY-1-1-2</strain>
    </source>
</reference>
<proteinExistence type="predicted"/>
<organism evidence="2 3">
    <name type="scientific">Azospirillum oleiclasticum</name>
    <dbReference type="NCBI Taxonomy" id="2735135"/>
    <lineage>
        <taxon>Bacteria</taxon>
        <taxon>Pseudomonadati</taxon>
        <taxon>Pseudomonadota</taxon>
        <taxon>Alphaproteobacteria</taxon>
        <taxon>Rhodospirillales</taxon>
        <taxon>Azospirillaceae</taxon>
        <taxon>Azospirillum</taxon>
    </lineage>
</organism>
<dbReference type="InterPro" id="IPR003607">
    <property type="entry name" value="HD/PDEase_dom"/>
</dbReference>
<dbReference type="InterPro" id="IPR029016">
    <property type="entry name" value="GAF-like_dom_sf"/>
</dbReference>
<gene>
    <name evidence="2" type="ORF">HND93_13825</name>
</gene>
<evidence type="ECO:0000313" key="2">
    <source>
        <dbReference type="EMBL" id="NYZ20788.1"/>
    </source>
</evidence>
<keyword evidence="3" id="KW-1185">Reference proteome</keyword>
<evidence type="ECO:0000313" key="3">
    <source>
        <dbReference type="Proteomes" id="UP000584642"/>
    </source>
</evidence>
<dbReference type="PANTHER" id="PTHR45228:SF1">
    <property type="entry name" value="CYCLIC DI-GMP PHOSPHODIESTERASE TM_0186"/>
    <property type="match status" value="1"/>
</dbReference>
<dbReference type="InterPro" id="IPR052020">
    <property type="entry name" value="Cyclic_di-GMP/3'3'-cGAMP_PDE"/>
</dbReference>
<sequence>MPLLRTRRDAAFASAAADVGAGEGLDPLLGAATFGERLRHLLADMQADPRLSRVNRIAAALYEPATDLVKTFVHASDGPDPVGSLSMRLSAFPGMVEAARTGLPLVVDDLTVGGGGAAVTLGLAQRGYRARCVMPVLNNGTLFGFLFYNSFQAGAFSRAALAALRPHNRVAALMIVHELSLLRTVLAAVRTVRNISVHRDEETGGHLDRMSRYAQIIARRVAPMHGRSDEFVEYLFHYAPLHDVGKVAVPDSILRKPGRLTAEEFAVMQTHVVKGLEIVATIQRDLGFARLPHGDLLRNVVGCHHEARDGSGYPFGLKGDAIPLEGRITTVADVFDALTSTRPYKAAWSNADALAFIKDNAGNRFDPDCVAALVDQFDAVEEVQRRFADGAAAD</sequence>
<name>A0ABX2T941_9PROT</name>
<dbReference type="PANTHER" id="PTHR45228">
    <property type="entry name" value="CYCLIC DI-GMP PHOSPHODIESTERASE TM_0186-RELATED"/>
    <property type="match status" value="1"/>
</dbReference>
<dbReference type="SUPFAM" id="SSF55781">
    <property type="entry name" value="GAF domain-like"/>
    <property type="match status" value="1"/>
</dbReference>
<comment type="caution">
    <text evidence="2">The sequence shown here is derived from an EMBL/GenBank/DDBJ whole genome shotgun (WGS) entry which is preliminary data.</text>
</comment>
<dbReference type="PROSITE" id="PS51832">
    <property type="entry name" value="HD_GYP"/>
    <property type="match status" value="1"/>
</dbReference>
<dbReference type="Proteomes" id="UP000584642">
    <property type="component" value="Unassembled WGS sequence"/>
</dbReference>
<dbReference type="CDD" id="cd00077">
    <property type="entry name" value="HDc"/>
    <property type="match status" value="1"/>
</dbReference>
<evidence type="ECO:0000259" key="1">
    <source>
        <dbReference type="PROSITE" id="PS51832"/>
    </source>
</evidence>
<feature type="domain" description="HD-GYP" evidence="1">
    <location>
        <begin position="181"/>
        <end position="389"/>
    </location>
</feature>
<dbReference type="Gene3D" id="3.30.450.40">
    <property type="match status" value="1"/>
</dbReference>
<dbReference type="SMART" id="SM00471">
    <property type="entry name" value="HDc"/>
    <property type="match status" value="1"/>
</dbReference>
<dbReference type="Gene3D" id="1.10.3210.10">
    <property type="entry name" value="Hypothetical protein af1432"/>
    <property type="match status" value="1"/>
</dbReference>
<accession>A0ABX2T941</accession>
<protein>
    <submittedName>
        <fullName evidence="2">HD-GYP domain-containing protein</fullName>
    </submittedName>
</protein>